<evidence type="ECO:0000256" key="1">
    <source>
        <dbReference type="SAM" id="Phobius"/>
    </source>
</evidence>
<keyword evidence="1" id="KW-0472">Membrane</keyword>
<feature type="non-terminal residue" evidence="2">
    <location>
        <position position="1"/>
    </location>
</feature>
<organism evidence="2">
    <name type="scientific">gut metagenome</name>
    <dbReference type="NCBI Taxonomy" id="749906"/>
    <lineage>
        <taxon>unclassified sequences</taxon>
        <taxon>metagenomes</taxon>
        <taxon>organismal metagenomes</taxon>
    </lineage>
</organism>
<feature type="transmembrane region" description="Helical" evidence="1">
    <location>
        <begin position="25"/>
        <end position="44"/>
    </location>
</feature>
<protein>
    <submittedName>
        <fullName evidence="2">Membrane protein</fullName>
    </submittedName>
</protein>
<reference evidence="2" key="1">
    <citation type="journal article" date="2012" name="PLoS ONE">
        <title>Gene sets for utilization of primary and secondary nutrition supplies in the distal gut of endangered iberian lynx.</title>
        <authorList>
            <person name="Alcaide M."/>
            <person name="Messina E."/>
            <person name="Richter M."/>
            <person name="Bargiela R."/>
            <person name="Peplies J."/>
            <person name="Huws S.A."/>
            <person name="Newbold C.J."/>
            <person name="Golyshin P.N."/>
            <person name="Simon M.A."/>
            <person name="Lopez G."/>
            <person name="Yakimov M.M."/>
            <person name="Ferrer M."/>
        </authorList>
    </citation>
    <scope>NUCLEOTIDE SEQUENCE</scope>
</reference>
<dbReference type="EMBL" id="AMCI01009547">
    <property type="protein sequence ID" value="EJW89319.1"/>
    <property type="molecule type" value="Genomic_DNA"/>
</dbReference>
<sequence length="73" mass="8129">ISIGLHVWALFACLLVNVLHKRREALLCIPLVVLVVGLWLGTPVFAEFRYAYPVFVSMPLIFGATLFTPKDAT</sequence>
<feature type="transmembrane region" description="Helical" evidence="1">
    <location>
        <begin position="50"/>
        <end position="68"/>
    </location>
</feature>
<keyword evidence="1" id="KW-1133">Transmembrane helix</keyword>
<gene>
    <name evidence="2" type="ORF">EVA_22574</name>
</gene>
<evidence type="ECO:0000313" key="2">
    <source>
        <dbReference type="EMBL" id="EJW89319.1"/>
    </source>
</evidence>
<keyword evidence="1" id="KW-0812">Transmembrane</keyword>
<name>J9FPK2_9ZZZZ</name>
<comment type="caution">
    <text evidence="2">The sequence shown here is derived from an EMBL/GenBank/DDBJ whole genome shotgun (WGS) entry which is preliminary data.</text>
</comment>
<proteinExistence type="predicted"/>
<dbReference type="AlphaFoldDB" id="J9FPK2"/>
<accession>J9FPK2</accession>